<dbReference type="Pfam" id="PF00583">
    <property type="entry name" value="Acetyltransf_1"/>
    <property type="match status" value="1"/>
</dbReference>
<sequence>MTPLETTSGAGTSAREPGAAGDVRVVRVGEEDWRSHRDLRLDMLADSPRAFWAQLAEVQDRTPEQWREELRGPRIHLQARCGDQVMGSLAVLPQGYTPEHVIGEDQAILVSLWVRPEARGSGASRALFRAAAELALELGRPHLLLEVDDAGHAARRLYARLGFTETGTRHPRESTGGEWIEYEGRAEHLLQI</sequence>
<comment type="caution">
    <text evidence="5">The sequence shown here is derived from an EMBL/GenBank/DDBJ whole genome shotgun (WGS) entry which is preliminary data.</text>
</comment>
<dbReference type="PANTHER" id="PTHR43877">
    <property type="entry name" value="AMINOALKYLPHOSPHONATE N-ACETYLTRANSFERASE-RELATED-RELATED"/>
    <property type="match status" value="1"/>
</dbReference>
<feature type="compositionally biased region" description="Polar residues" evidence="3">
    <location>
        <begin position="1"/>
        <end position="11"/>
    </location>
</feature>
<dbReference type="InterPro" id="IPR000182">
    <property type="entry name" value="GNAT_dom"/>
</dbReference>
<dbReference type="InterPro" id="IPR016181">
    <property type="entry name" value="Acyl_CoA_acyltransferase"/>
</dbReference>
<evidence type="ECO:0000259" key="4">
    <source>
        <dbReference type="PROSITE" id="PS51186"/>
    </source>
</evidence>
<evidence type="ECO:0000313" key="5">
    <source>
        <dbReference type="EMBL" id="MBE9404590.1"/>
    </source>
</evidence>
<dbReference type="Proteomes" id="UP000644727">
    <property type="component" value="Unassembled WGS sequence"/>
</dbReference>
<accession>A0ABR9W3Q1</accession>
<dbReference type="RefSeq" id="WP_193866330.1">
    <property type="nucleotide sequence ID" value="NZ_JADEYR010000011.1"/>
</dbReference>
<protein>
    <submittedName>
        <fullName evidence="5">GNAT family N-acetyltransferase</fullName>
    </submittedName>
</protein>
<dbReference type="Gene3D" id="3.40.630.30">
    <property type="match status" value="1"/>
</dbReference>
<name>A0ABR9W3Q1_9MICO</name>
<evidence type="ECO:0000256" key="1">
    <source>
        <dbReference type="ARBA" id="ARBA00022679"/>
    </source>
</evidence>
<keyword evidence="2" id="KW-0012">Acyltransferase</keyword>
<reference evidence="5 6" key="1">
    <citation type="submission" date="2020-10" db="EMBL/GenBank/DDBJ databases">
        <title>Draft genome and description of Brachybacterium epidermidis sp nov.</title>
        <authorList>
            <person name="Boxberger M."/>
            <person name="La Scola B."/>
        </authorList>
    </citation>
    <scope>NUCLEOTIDE SEQUENCE [LARGE SCALE GENOMIC DNA]</scope>
    <source>
        <strain evidence="5 6">Marseille-Q2903</strain>
    </source>
</reference>
<feature type="domain" description="N-acetyltransferase" evidence="4">
    <location>
        <begin position="23"/>
        <end position="187"/>
    </location>
</feature>
<dbReference type="CDD" id="cd04301">
    <property type="entry name" value="NAT_SF"/>
    <property type="match status" value="1"/>
</dbReference>
<dbReference type="PROSITE" id="PS51186">
    <property type="entry name" value="GNAT"/>
    <property type="match status" value="1"/>
</dbReference>
<dbReference type="InterPro" id="IPR050832">
    <property type="entry name" value="Bact_Acetyltransf"/>
</dbReference>
<proteinExistence type="predicted"/>
<organism evidence="5 6">
    <name type="scientific">Brachybacterium epidermidis</name>
    <dbReference type="NCBI Taxonomy" id="2781983"/>
    <lineage>
        <taxon>Bacteria</taxon>
        <taxon>Bacillati</taxon>
        <taxon>Actinomycetota</taxon>
        <taxon>Actinomycetes</taxon>
        <taxon>Micrococcales</taxon>
        <taxon>Dermabacteraceae</taxon>
        <taxon>Brachybacterium</taxon>
    </lineage>
</organism>
<evidence type="ECO:0000313" key="6">
    <source>
        <dbReference type="Proteomes" id="UP000644727"/>
    </source>
</evidence>
<evidence type="ECO:0000256" key="3">
    <source>
        <dbReference type="SAM" id="MobiDB-lite"/>
    </source>
</evidence>
<feature type="region of interest" description="Disordered" evidence="3">
    <location>
        <begin position="1"/>
        <end position="21"/>
    </location>
</feature>
<evidence type="ECO:0000256" key="2">
    <source>
        <dbReference type="ARBA" id="ARBA00023315"/>
    </source>
</evidence>
<keyword evidence="6" id="KW-1185">Reference proteome</keyword>
<dbReference type="EMBL" id="JADEYR010000011">
    <property type="protein sequence ID" value="MBE9404590.1"/>
    <property type="molecule type" value="Genomic_DNA"/>
</dbReference>
<keyword evidence="1" id="KW-0808">Transferase</keyword>
<gene>
    <name evidence="5" type="ORF">IOE58_10485</name>
</gene>
<dbReference type="SUPFAM" id="SSF55729">
    <property type="entry name" value="Acyl-CoA N-acyltransferases (Nat)"/>
    <property type="match status" value="1"/>
</dbReference>